<evidence type="ECO:0000259" key="1">
    <source>
        <dbReference type="PROSITE" id="PS50240"/>
    </source>
</evidence>
<proteinExistence type="predicted"/>
<dbReference type="SMART" id="SM00020">
    <property type="entry name" value="Tryp_SPc"/>
    <property type="match status" value="1"/>
</dbReference>
<protein>
    <recommendedName>
        <fullName evidence="1">Peptidase S1 domain-containing protein</fullName>
    </recommendedName>
</protein>
<comment type="caution">
    <text evidence="2">The sequence shown here is derived from an EMBL/GenBank/DDBJ whole genome shotgun (WGS) entry which is preliminary data.</text>
</comment>
<dbReference type="GO" id="GO:0004252">
    <property type="term" value="F:serine-type endopeptidase activity"/>
    <property type="evidence" value="ECO:0007669"/>
    <property type="project" value="InterPro"/>
</dbReference>
<dbReference type="Pfam" id="PF00089">
    <property type="entry name" value="Trypsin"/>
    <property type="match status" value="1"/>
</dbReference>
<sequence>MKQSTIESKSEYSHMAAVGSETRRGNFILQCAGALISPNFVLTAYTCYIHPNKNLKHVSPNIVRLGTPNIKNQHNTAINIGIKRIIKHPMQKDIYNNLALVELSNAVKFSQFIHPICLSTVNESPYPYIFVTGWNFRSNKNINKPFISTLQSANIHYIHKNCSANKEISKRAFYQQMYCSDNISIDGIASCPSKCGGTLQFNLNVSQNKGTFYKLWGIISQPNQHSENTCDSNEVIYIDIKPYLNWIERNVWPEYFM</sequence>
<reference evidence="2" key="1">
    <citation type="submission" date="2022-05" db="EMBL/GenBank/DDBJ databases">
        <authorList>
            <person name="Okamura Y."/>
        </authorList>
    </citation>
    <scope>NUCLEOTIDE SEQUENCE</scope>
</reference>
<accession>A0A9P0X6N8</accession>
<dbReference type="GO" id="GO:0006508">
    <property type="term" value="P:proteolysis"/>
    <property type="evidence" value="ECO:0007669"/>
    <property type="project" value="InterPro"/>
</dbReference>
<dbReference type="Proteomes" id="UP001152562">
    <property type="component" value="Unassembled WGS sequence"/>
</dbReference>
<gene>
    <name evidence="2" type="ORF">PIBRA_LOCUS3854</name>
</gene>
<dbReference type="AlphaFoldDB" id="A0A9P0X6N8"/>
<dbReference type="Gene3D" id="2.40.10.10">
    <property type="entry name" value="Trypsin-like serine proteases"/>
    <property type="match status" value="1"/>
</dbReference>
<dbReference type="InterPro" id="IPR043504">
    <property type="entry name" value="Peptidase_S1_PA_chymotrypsin"/>
</dbReference>
<dbReference type="PROSITE" id="PS50240">
    <property type="entry name" value="TRYPSIN_DOM"/>
    <property type="match status" value="1"/>
</dbReference>
<dbReference type="InterPro" id="IPR009003">
    <property type="entry name" value="Peptidase_S1_PA"/>
</dbReference>
<dbReference type="EMBL" id="CALOZG010000004">
    <property type="protein sequence ID" value="CAH4021207.1"/>
    <property type="molecule type" value="Genomic_DNA"/>
</dbReference>
<organism evidence="2 3">
    <name type="scientific">Pieris brassicae</name>
    <name type="common">White butterfly</name>
    <name type="synonym">Large white butterfly</name>
    <dbReference type="NCBI Taxonomy" id="7116"/>
    <lineage>
        <taxon>Eukaryota</taxon>
        <taxon>Metazoa</taxon>
        <taxon>Ecdysozoa</taxon>
        <taxon>Arthropoda</taxon>
        <taxon>Hexapoda</taxon>
        <taxon>Insecta</taxon>
        <taxon>Pterygota</taxon>
        <taxon>Neoptera</taxon>
        <taxon>Endopterygota</taxon>
        <taxon>Lepidoptera</taxon>
        <taxon>Glossata</taxon>
        <taxon>Ditrysia</taxon>
        <taxon>Papilionoidea</taxon>
        <taxon>Pieridae</taxon>
        <taxon>Pierinae</taxon>
        <taxon>Pieris</taxon>
    </lineage>
</organism>
<evidence type="ECO:0000313" key="3">
    <source>
        <dbReference type="Proteomes" id="UP001152562"/>
    </source>
</evidence>
<keyword evidence="3" id="KW-1185">Reference proteome</keyword>
<feature type="domain" description="Peptidase S1" evidence="1">
    <location>
        <begin position="29"/>
        <end position="252"/>
    </location>
</feature>
<dbReference type="PANTHER" id="PTHR24260">
    <property type="match status" value="1"/>
</dbReference>
<evidence type="ECO:0000313" key="2">
    <source>
        <dbReference type="EMBL" id="CAH4021207.1"/>
    </source>
</evidence>
<dbReference type="SUPFAM" id="SSF50494">
    <property type="entry name" value="Trypsin-like serine proteases"/>
    <property type="match status" value="1"/>
</dbReference>
<dbReference type="InterPro" id="IPR051333">
    <property type="entry name" value="CLIP_Serine_Protease"/>
</dbReference>
<name>A0A9P0X6N8_PIEBR</name>
<dbReference type="InterPro" id="IPR001254">
    <property type="entry name" value="Trypsin_dom"/>
</dbReference>
<dbReference type="PANTHER" id="PTHR24260:SF147">
    <property type="entry name" value="EG:BACR7A4.3 PROTEIN-RELATED"/>
    <property type="match status" value="1"/>
</dbReference>